<evidence type="ECO:0000313" key="1">
    <source>
        <dbReference type="EMBL" id="KAL1592346.1"/>
    </source>
</evidence>
<proteinExistence type="predicted"/>
<dbReference type="Proteomes" id="UP001521785">
    <property type="component" value="Unassembled WGS sequence"/>
</dbReference>
<comment type="caution">
    <text evidence="1">The sequence shown here is derived from an EMBL/GenBank/DDBJ whole genome shotgun (WGS) entry which is preliminary data.</text>
</comment>
<name>A0ABR3QJK7_9PLEO</name>
<accession>A0ABR3QJK7</accession>
<dbReference type="EMBL" id="JAKJXO020000021">
    <property type="protein sequence ID" value="KAL1592346.1"/>
    <property type="molecule type" value="Genomic_DNA"/>
</dbReference>
<reference evidence="1 2" key="1">
    <citation type="submission" date="2024-02" db="EMBL/GenBank/DDBJ databases">
        <title>De novo assembly and annotation of 12 fungi associated with fruit tree decline syndrome in Ontario, Canada.</title>
        <authorList>
            <person name="Sulman M."/>
            <person name="Ellouze W."/>
            <person name="Ilyukhin E."/>
        </authorList>
    </citation>
    <scope>NUCLEOTIDE SEQUENCE [LARGE SCALE GENOMIC DNA]</scope>
    <source>
        <strain evidence="1 2">M42-189</strain>
    </source>
</reference>
<protein>
    <recommendedName>
        <fullName evidence="3">Protein kinase domain-containing protein</fullName>
    </recommendedName>
</protein>
<evidence type="ECO:0008006" key="3">
    <source>
        <dbReference type="Google" id="ProtNLM"/>
    </source>
</evidence>
<gene>
    <name evidence="1" type="ORF">SLS60_011424</name>
</gene>
<organism evidence="1 2">
    <name type="scientific">Paraconiothyrium brasiliense</name>
    <dbReference type="NCBI Taxonomy" id="300254"/>
    <lineage>
        <taxon>Eukaryota</taxon>
        <taxon>Fungi</taxon>
        <taxon>Dikarya</taxon>
        <taxon>Ascomycota</taxon>
        <taxon>Pezizomycotina</taxon>
        <taxon>Dothideomycetes</taxon>
        <taxon>Pleosporomycetidae</taxon>
        <taxon>Pleosporales</taxon>
        <taxon>Massarineae</taxon>
        <taxon>Didymosphaeriaceae</taxon>
        <taxon>Paraconiothyrium</taxon>
    </lineage>
</organism>
<keyword evidence="2" id="KW-1185">Reference proteome</keyword>
<evidence type="ECO:0000313" key="2">
    <source>
        <dbReference type="Proteomes" id="UP001521785"/>
    </source>
</evidence>
<dbReference type="InterPro" id="IPR011009">
    <property type="entry name" value="Kinase-like_dom_sf"/>
</dbReference>
<dbReference type="SUPFAM" id="SSF56112">
    <property type="entry name" value="Protein kinase-like (PK-like)"/>
    <property type="match status" value="1"/>
</dbReference>
<sequence>MTNLIMGDRKRRSLSRAAETYDLVPPPAEFRIVQGSLKTATSGEWLCLPRHIENIVAADPEASQSLDDGQPTFEEQQELTVDTRTDDQFSEYSSGHVPVIESSTGNVRHKALTKLVVVKMHDRIATLKNESEILRMLHGLERSEAFVGAWIVHEVISWTPISSWVALRPIFGKTLDAFGQACLNTNRIPTYFVWHIFFSIMSALEFVHGAEISHGAVSGANTMLQCSSLGGQSYNDWPDVVLTGFHAADLDLFDNKKSEDVEKMAKIIYNDVITQWSDAGLLMRFSFMGTQSSDSLMQLAAALKALTEAHAAGRALSLGDLQQWKKIAVPERAKGPEDCPMWIKSAAYDPLITEELEKATRPTLVLTLGPNSEKFKRWDRTMRTPVALRKRQARHRDTEKHGLVVIKFDLRREKFANLVMSDRRR</sequence>